<dbReference type="RefSeq" id="WP_082199896.1">
    <property type="nucleotide sequence ID" value="NZ_CAUWMG010000002.1"/>
</dbReference>
<dbReference type="KEGG" id="chv:CHELV3228_1072"/>
<dbReference type="Pfam" id="PF10502">
    <property type="entry name" value="Peptidase_S26"/>
    <property type="match status" value="1"/>
</dbReference>
<dbReference type="Proteomes" id="UP000321317">
    <property type="component" value="Unassembled WGS sequence"/>
</dbReference>
<dbReference type="Proteomes" id="UP000306813">
    <property type="component" value="Unassembled WGS sequence"/>
</dbReference>
<protein>
    <submittedName>
        <fullName evidence="3">S26 family signal peptidase</fullName>
    </submittedName>
</protein>
<dbReference type="EMBL" id="VRMA01000039">
    <property type="protein sequence ID" value="TXK57550.1"/>
    <property type="molecule type" value="Genomic_DNA"/>
</dbReference>
<evidence type="ECO:0000313" key="6">
    <source>
        <dbReference type="Proteomes" id="UP000321317"/>
    </source>
</evidence>
<name>A0AAX2UMQ4_9BACT</name>
<dbReference type="CDD" id="cd06530">
    <property type="entry name" value="S26_SPase_I"/>
    <property type="match status" value="1"/>
</dbReference>
<accession>A0AAX2UMQ4</accession>
<reference evidence="3 5" key="1">
    <citation type="submission" date="2019-05" db="EMBL/GenBank/DDBJ databases">
        <title>Draft genomes of eight strains of Campylobacter helveticus isolated from cats and a dog in New Zealand.</title>
        <authorList>
            <person name="Bojanic K."/>
            <person name="Midwinter A.C."/>
            <person name="Biggs P.J."/>
            <person name="Acke E."/>
            <person name="Cornelius A.J."/>
            <person name="Marshall J.C."/>
        </authorList>
    </citation>
    <scope>NUCLEOTIDE SEQUENCE [LARGE SCALE GENOMIC DNA]</scope>
    <source>
        <strain evidence="3 5">ACP123b</strain>
    </source>
</reference>
<proteinExistence type="predicted"/>
<evidence type="ECO:0000313" key="4">
    <source>
        <dbReference type="EMBL" id="TXK57550.1"/>
    </source>
</evidence>
<organism evidence="3 5">
    <name type="scientific">Campylobacter helveticus</name>
    <dbReference type="NCBI Taxonomy" id="28898"/>
    <lineage>
        <taxon>Bacteria</taxon>
        <taxon>Pseudomonadati</taxon>
        <taxon>Campylobacterota</taxon>
        <taxon>Epsilonproteobacteria</taxon>
        <taxon>Campylobacterales</taxon>
        <taxon>Campylobacteraceae</taxon>
        <taxon>Campylobacter</taxon>
    </lineage>
</organism>
<keyword evidence="1" id="KW-0472">Membrane</keyword>
<evidence type="ECO:0000256" key="1">
    <source>
        <dbReference type="SAM" id="Phobius"/>
    </source>
</evidence>
<keyword evidence="1" id="KW-1133">Transmembrane helix</keyword>
<keyword evidence="1" id="KW-0812">Transmembrane</keyword>
<dbReference type="InterPro" id="IPR019533">
    <property type="entry name" value="Peptidase_S26"/>
</dbReference>
<comment type="caution">
    <text evidence="3">The sequence shown here is derived from an EMBL/GenBank/DDBJ whole genome shotgun (WGS) entry which is preliminary data.</text>
</comment>
<evidence type="ECO:0000313" key="3">
    <source>
        <dbReference type="EMBL" id="TNB58777.1"/>
    </source>
</evidence>
<dbReference type="GeneID" id="52036973"/>
<evidence type="ECO:0000259" key="2">
    <source>
        <dbReference type="Pfam" id="PF10502"/>
    </source>
</evidence>
<dbReference type="Gene3D" id="2.10.109.10">
    <property type="entry name" value="Umud Fragment, subunit A"/>
    <property type="match status" value="1"/>
</dbReference>
<gene>
    <name evidence="3" type="ORF">FDW42_01245</name>
    <name evidence="4" type="ORF">FVD16_04830</name>
</gene>
<dbReference type="EMBL" id="VDBS01000013">
    <property type="protein sequence ID" value="TNB58777.1"/>
    <property type="molecule type" value="Genomic_DNA"/>
</dbReference>
<dbReference type="GO" id="GO:0006465">
    <property type="term" value="P:signal peptide processing"/>
    <property type="evidence" value="ECO:0007669"/>
    <property type="project" value="InterPro"/>
</dbReference>
<reference evidence="4 6" key="2">
    <citation type="submission" date="2019-08" db="EMBL/GenBank/DDBJ databases">
        <title>Rapid identification of Enteric Bacteria from Whole Genome Sequences (WGS) using Average Nucleotide Identity (ANI).</title>
        <authorList>
            <person name="Lane C."/>
        </authorList>
    </citation>
    <scope>NUCLEOTIDE SEQUENCE [LARGE SCALE GENOMIC DNA]</scope>
    <source>
        <strain evidence="4 6">D4984</strain>
    </source>
</reference>
<dbReference type="AlphaFoldDB" id="A0AAX2UMQ4"/>
<dbReference type="GO" id="GO:0004252">
    <property type="term" value="F:serine-type endopeptidase activity"/>
    <property type="evidence" value="ECO:0007669"/>
    <property type="project" value="InterPro"/>
</dbReference>
<evidence type="ECO:0000313" key="5">
    <source>
        <dbReference type="Proteomes" id="UP000306813"/>
    </source>
</evidence>
<sequence length="178" mass="20641">MNFLQKIKEKYKARDKRAIQKLCDKTLIAIVVFLAFYTIISFVSHFYGVGVIHTKSIDKDVFVYKKKIDENLNDTLIYFTLPVQTRYFDKGSSFGKYVKCQGGQTLKTKHLSYYCDGVFLGKAKNTDIKGKSVENFIFNGTIPYNQFFVMGTHERSFDSRYWGFVNKKDIKGVAIWAI</sequence>
<dbReference type="SUPFAM" id="SSF51306">
    <property type="entry name" value="LexA/Signal peptidase"/>
    <property type="match status" value="1"/>
</dbReference>
<feature type="transmembrane region" description="Helical" evidence="1">
    <location>
        <begin position="26"/>
        <end position="47"/>
    </location>
</feature>
<feature type="domain" description="Peptidase S26" evidence="2">
    <location>
        <begin position="29"/>
        <end position="175"/>
    </location>
</feature>
<dbReference type="InterPro" id="IPR036286">
    <property type="entry name" value="LexA/Signal_pep-like_sf"/>
</dbReference>
<keyword evidence="6" id="KW-1185">Reference proteome</keyword>